<dbReference type="InParanoid" id="A0A2P6NG98"/>
<evidence type="ECO:0000313" key="2">
    <source>
        <dbReference type="EMBL" id="PRP82969.1"/>
    </source>
</evidence>
<dbReference type="AlphaFoldDB" id="A0A2P6NG98"/>
<evidence type="ECO:0000313" key="3">
    <source>
        <dbReference type="Proteomes" id="UP000241769"/>
    </source>
</evidence>
<keyword evidence="3" id="KW-1185">Reference proteome</keyword>
<evidence type="ECO:0000256" key="1">
    <source>
        <dbReference type="SAM" id="MobiDB-lite"/>
    </source>
</evidence>
<gene>
    <name evidence="2" type="ORF">PROFUN_09920</name>
</gene>
<name>A0A2P6NG98_9EUKA</name>
<dbReference type="Proteomes" id="UP000241769">
    <property type="component" value="Unassembled WGS sequence"/>
</dbReference>
<feature type="region of interest" description="Disordered" evidence="1">
    <location>
        <begin position="869"/>
        <end position="889"/>
    </location>
</feature>
<accession>A0A2P6NG98</accession>
<sequence>MSDAHDPDSDETSEIEELRGDVQGIYERGMFSSLPIQYLGKNPSLCFTFTPIRPWEEQSNASDELAFESLPTLYQFCVLQIVKDFENISKQARDDLDHLWWSLPVYLRASVYNQITYNGRMQHDNLCLFKDLPLLKQVSVMEAEEPHQLVDLLCLPALSELTAASLDCPNLPIEVVRLLPDSVNHLRLDTQHSQPRKSAPRIRQSRTERLLSQYKMTPLRFPANLMSIILLNFPTKCTLVWVLSQLTELEHLTELEIYSTDEVGYSLRAPHTISISRMKKLKRLSVPTYLMSAASWRHITSLPHIECIIGSRGPNFELQLTDRSPIIIYNSMTLETFCAYLDYAMDTDSPSDILYSSAAAEALIGQGTLMDPLSDRRRALNKTPKGDVTYGHIMIRYCVEMLRRRSTLLCLYRASWWLWNAIDHPNPQWMHYVQTGVLVACQLPCSWAIEEVIRAGGLKVLLELLRRYMLPQQEELGRKLAGIISNLTYHRPIVQIASCRKPFSVEQNASYIWHPPPEKNVNLVELAEQNWYLYRGTEIWRRGGILLQISPTCQKQLWNRKFLEKLWTSSHQPFNSRLPSPMESNDAKCLNYLILSNLLCSRNHTGVPDDCKDIVHDVMSHALIELMGWNGGDPGQLPHYFSMTNYLCHPGSRVKREHTLLLEQLLTTDIQSLSTTIPKTPLLTLLSNLFHRSWTPNSSSAKGVKRWIQVHTENPDVVLASDAGDMDSLHFSLPSLELEARQVLCYILSFLYHASIDPTSRFKLTKKEADLIMNFLGVTPRPHDRCTIIWSQPDIIISWITPSATPEVLSWTLKMLCFLAEDNDYREDITDKNVTEKLLSDVIERADFGKYQSQIFNCCKELRHRLFGQEKSESSQDAEGEGSRKKMKL</sequence>
<proteinExistence type="predicted"/>
<reference evidence="2 3" key="1">
    <citation type="journal article" date="2018" name="Genome Biol. Evol.">
        <title>Multiple Roots of Fruiting Body Formation in Amoebozoa.</title>
        <authorList>
            <person name="Hillmann F."/>
            <person name="Forbes G."/>
            <person name="Novohradska S."/>
            <person name="Ferling I."/>
            <person name="Riege K."/>
            <person name="Groth M."/>
            <person name="Westermann M."/>
            <person name="Marz M."/>
            <person name="Spaller T."/>
            <person name="Winckler T."/>
            <person name="Schaap P."/>
            <person name="Glockner G."/>
        </authorList>
    </citation>
    <scope>NUCLEOTIDE SEQUENCE [LARGE SCALE GENOMIC DNA]</scope>
    <source>
        <strain evidence="2 3">Jena</strain>
    </source>
</reference>
<dbReference type="EMBL" id="MDYQ01000092">
    <property type="protein sequence ID" value="PRP82969.1"/>
    <property type="molecule type" value="Genomic_DNA"/>
</dbReference>
<organism evidence="2 3">
    <name type="scientific">Planoprotostelium fungivorum</name>
    <dbReference type="NCBI Taxonomy" id="1890364"/>
    <lineage>
        <taxon>Eukaryota</taxon>
        <taxon>Amoebozoa</taxon>
        <taxon>Evosea</taxon>
        <taxon>Variosea</taxon>
        <taxon>Cavosteliida</taxon>
        <taxon>Cavosteliaceae</taxon>
        <taxon>Planoprotostelium</taxon>
    </lineage>
</organism>
<comment type="caution">
    <text evidence="2">The sequence shown here is derived from an EMBL/GenBank/DDBJ whole genome shotgun (WGS) entry which is preliminary data.</text>
</comment>
<protein>
    <submittedName>
        <fullName evidence="2">Uncharacterized protein</fullName>
    </submittedName>
</protein>